<proteinExistence type="inferred from homology"/>
<keyword evidence="7 10" id="KW-0472">Membrane</keyword>
<gene>
    <name evidence="13" type="ORF">F8153_11435</name>
</gene>
<dbReference type="InterPro" id="IPR000045">
    <property type="entry name" value="Prepilin_IV_endopep_pep"/>
</dbReference>
<dbReference type="PANTHER" id="PTHR30487">
    <property type="entry name" value="TYPE 4 PREPILIN-LIKE PROTEINS LEADER PEPTIDE-PROCESSING ENZYME"/>
    <property type="match status" value="1"/>
</dbReference>
<evidence type="ECO:0000256" key="10">
    <source>
        <dbReference type="SAM" id="Phobius"/>
    </source>
</evidence>
<dbReference type="AlphaFoldDB" id="A0A833HMG6"/>
<dbReference type="Gene3D" id="1.20.120.1220">
    <property type="match status" value="1"/>
</dbReference>
<feature type="domain" description="Prepilin type IV endopeptidase peptidase" evidence="11">
    <location>
        <begin position="102"/>
        <end position="207"/>
    </location>
</feature>
<keyword evidence="3" id="KW-1003">Cell membrane</keyword>
<dbReference type="EC" id="3.4.23.43" evidence="9"/>
<dbReference type="PRINTS" id="PR00864">
    <property type="entry name" value="PREPILNPTASE"/>
</dbReference>
<dbReference type="InterPro" id="IPR010627">
    <property type="entry name" value="Prepilin_pept_A24_N"/>
</dbReference>
<feature type="domain" description="Prepilin peptidase A24 N-terminal" evidence="12">
    <location>
        <begin position="9"/>
        <end position="91"/>
    </location>
</feature>
<sequence>MNYLLIFTIGLVIGSFLNVCIYRIPEEKSIVFPPSHCTQCKTSLKAIDLIPIISFIIYRGRCRYCGEKISLQYPIVESMNGLMYVLLFMKFGFSIEFLQYALLISGLIVIFMIDYYHQIIPDGLNIFIFVLAMIFIGSKNLATHSFPLSNFLGLLVAGGFFLLIAVLTNGAMGGGDIKLMAALGFWFGLMEVILIIFLSFIIGGILSSMLVLLRMKGRKDYIPFGPFIVIATTIVTFFGKELLQWYLSII</sequence>
<keyword evidence="9" id="KW-0489">Methyltransferase</keyword>
<comment type="catalytic activity">
    <reaction evidence="9">
        <text>Typically cleaves a -Gly-|-Phe- bond to release an N-terminal, basic peptide of 5-8 residues from type IV prepilin, and then N-methylates the new N-terminal amino group, the methyl donor being S-adenosyl-L-methionine.</text>
        <dbReference type="EC" id="3.4.23.43"/>
    </reaction>
</comment>
<dbReference type="InterPro" id="IPR014032">
    <property type="entry name" value="Peptidase_A24A_bac"/>
</dbReference>
<evidence type="ECO:0000256" key="1">
    <source>
        <dbReference type="ARBA" id="ARBA00004429"/>
    </source>
</evidence>
<comment type="similarity">
    <text evidence="2 8">Belongs to the peptidase A24 family.</text>
</comment>
<keyword evidence="6 10" id="KW-1133">Transmembrane helix</keyword>
<keyword evidence="9" id="KW-0808">Transferase</keyword>
<dbReference type="GO" id="GO:0032259">
    <property type="term" value="P:methylation"/>
    <property type="evidence" value="ECO:0007669"/>
    <property type="project" value="UniProtKB-KW"/>
</dbReference>
<evidence type="ECO:0000256" key="8">
    <source>
        <dbReference type="RuleBase" id="RU003793"/>
    </source>
</evidence>
<reference evidence="13 14" key="1">
    <citation type="submission" date="2019-10" db="EMBL/GenBank/DDBJ databases">
        <title>Alkaliphilus serpentinus sp. nov. and Alkaliphilus pronyensis sp. nov., two novel anaerobic alkaliphilic species isolated from the serpentinized-hosted hydrothermal field of the Prony Bay (New Caledonia).</title>
        <authorList>
            <person name="Postec A."/>
        </authorList>
    </citation>
    <scope>NUCLEOTIDE SEQUENCE [LARGE SCALE GENOMIC DNA]</scope>
    <source>
        <strain evidence="13 14">LacT</strain>
    </source>
</reference>
<evidence type="ECO:0000256" key="6">
    <source>
        <dbReference type="ARBA" id="ARBA00022989"/>
    </source>
</evidence>
<evidence type="ECO:0000256" key="5">
    <source>
        <dbReference type="ARBA" id="ARBA00022692"/>
    </source>
</evidence>
<dbReference type="Proteomes" id="UP000465601">
    <property type="component" value="Unassembled WGS sequence"/>
</dbReference>
<organism evidence="13 14">
    <name type="scientific">Alkaliphilus serpentinus</name>
    <dbReference type="NCBI Taxonomy" id="1482731"/>
    <lineage>
        <taxon>Bacteria</taxon>
        <taxon>Bacillati</taxon>
        <taxon>Bacillota</taxon>
        <taxon>Clostridia</taxon>
        <taxon>Peptostreptococcales</taxon>
        <taxon>Natronincolaceae</taxon>
        <taxon>Alkaliphilus</taxon>
    </lineage>
</organism>
<protein>
    <recommendedName>
        <fullName evidence="9">Prepilin leader peptidase/N-methyltransferase</fullName>
        <ecNumber evidence="9">2.1.1.-</ecNumber>
        <ecNumber evidence="9">3.4.23.43</ecNumber>
    </recommendedName>
</protein>
<dbReference type="GO" id="GO:0004190">
    <property type="term" value="F:aspartic-type endopeptidase activity"/>
    <property type="evidence" value="ECO:0007669"/>
    <property type="project" value="UniProtKB-EC"/>
</dbReference>
<feature type="transmembrane region" description="Helical" evidence="10">
    <location>
        <begin position="220"/>
        <end position="238"/>
    </location>
</feature>
<dbReference type="InterPro" id="IPR050882">
    <property type="entry name" value="Prepilin_peptidase/N-MTase"/>
</dbReference>
<name>A0A833HMG6_9FIRM</name>
<feature type="transmembrane region" description="Helical" evidence="10">
    <location>
        <begin position="192"/>
        <end position="213"/>
    </location>
</feature>
<evidence type="ECO:0000313" key="14">
    <source>
        <dbReference type="Proteomes" id="UP000465601"/>
    </source>
</evidence>
<evidence type="ECO:0000256" key="2">
    <source>
        <dbReference type="ARBA" id="ARBA00005801"/>
    </source>
</evidence>
<dbReference type="GO" id="GO:0008168">
    <property type="term" value="F:methyltransferase activity"/>
    <property type="evidence" value="ECO:0007669"/>
    <property type="project" value="UniProtKB-KW"/>
</dbReference>
<dbReference type="EMBL" id="WBZB01000040">
    <property type="protein sequence ID" value="KAB3527590.1"/>
    <property type="molecule type" value="Genomic_DNA"/>
</dbReference>
<evidence type="ECO:0000256" key="7">
    <source>
        <dbReference type="ARBA" id="ARBA00023136"/>
    </source>
</evidence>
<evidence type="ECO:0000259" key="11">
    <source>
        <dbReference type="Pfam" id="PF01478"/>
    </source>
</evidence>
<feature type="transmembrane region" description="Helical" evidence="10">
    <location>
        <begin position="97"/>
        <end position="117"/>
    </location>
</feature>
<dbReference type="Pfam" id="PF06750">
    <property type="entry name" value="A24_N_bact"/>
    <property type="match status" value="1"/>
</dbReference>
<dbReference type="PANTHER" id="PTHR30487:SF0">
    <property type="entry name" value="PREPILIN LEADER PEPTIDASE_N-METHYLTRANSFERASE-RELATED"/>
    <property type="match status" value="1"/>
</dbReference>
<dbReference type="EC" id="2.1.1.-" evidence="9"/>
<feature type="transmembrane region" description="Helical" evidence="10">
    <location>
        <begin position="6"/>
        <end position="24"/>
    </location>
</feature>
<evidence type="ECO:0000256" key="4">
    <source>
        <dbReference type="ARBA" id="ARBA00022519"/>
    </source>
</evidence>
<comment type="caution">
    <text evidence="13">The sequence shown here is derived from an EMBL/GenBank/DDBJ whole genome shotgun (WGS) entry which is preliminary data.</text>
</comment>
<accession>A0A833HMG6</accession>
<dbReference type="GO" id="GO:0005886">
    <property type="term" value="C:plasma membrane"/>
    <property type="evidence" value="ECO:0007669"/>
    <property type="project" value="UniProtKB-SubCell"/>
</dbReference>
<dbReference type="RefSeq" id="WP_151866485.1">
    <property type="nucleotide sequence ID" value="NZ_WBZB01000040.1"/>
</dbReference>
<keyword evidence="9" id="KW-0511">Multifunctional enzyme</keyword>
<keyword evidence="9" id="KW-0378">Hydrolase</keyword>
<dbReference type="Pfam" id="PF01478">
    <property type="entry name" value="Peptidase_A24"/>
    <property type="match status" value="1"/>
</dbReference>
<keyword evidence="14" id="KW-1185">Reference proteome</keyword>
<evidence type="ECO:0000259" key="12">
    <source>
        <dbReference type="Pfam" id="PF06750"/>
    </source>
</evidence>
<keyword evidence="4" id="KW-0997">Cell inner membrane</keyword>
<keyword evidence="5 9" id="KW-0812">Transmembrane</keyword>
<evidence type="ECO:0000256" key="9">
    <source>
        <dbReference type="RuleBase" id="RU003794"/>
    </source>
</evidence>
<evidence type="ECO:0000256" key="3">
    <source>
        <dbReference type="ARBA" id="ARBA00022475"/>
    </source>
</evidence>
<comment type="subcellular location">
    <subcellularLocation>
        <location evidence="1">Cell inner membrane</location>
        <topology evidence="1">Multi-pass membrane protein</topology>
    </subcellularLocation>
    <subcellularLocation>
        <location evidence="9">Cell membrane</location>
        <topology evidence="9">Multi-pass membrane protein</topology>
    </subcellularLocation>
</comment>
<feature type="transmembrane region" description="Helical" evidence="10">
    <location>
        <begin position="151"/>
        <end position="172"/>
    </location>
</feature>
<evidence type="ECO:0000313" key="13">
    <source>
        <dbReference type="EMBL" id="KAB3527590.1"/>
    </source>
</evidence>
<comment type="function">
    <text evidence="9">Plays an essential role in type IV pili and type II pseudopili formation by proteolytically removing the leader sequence from substrate proteins and subsequently monomethylating the alpha-amino group of the newly exposed N-terminal phenylalanine.</text>
</comment>
<dbReference type="GO" id="GO:0006465">
    <property type="term" value="P:signal peptide processing"/>
    <property type="evidence" value="ECO:0007669"/>
    <property type="project" value="TreeGrafter"/>
</dbReference>
<keyword evidence="9" id="KW-0645">Protease</keyword>
<dbReference type="OrthoDB" id="9789291at2"/>
<feature type="transmembrane region" description="Helical" evidence="10">
    <location>
        <begin position="123"/>
        <end position="142"/>
    </location>
</feature>